<evidence type="ECO:0000313" key="3">
    <source>
        <dbReference type="Proteomes" id="UP000235346"/>
    </source>
</evidence>
<protein>
    <submittedName>
        <fullName evidence="2">Uncharacterized protein</fullName>
    </submittedName>
</protein>
<organism evidence="2 3">
    <name type="scientific">Halomonas heilongjiangensis</name>
    <dbReference type="NCBI Taxonomy" id="1387883"/>
    <lineage>
        <taxon>Bacteria</taxon>
        <taxon>Pseudomonadati</taxon>
        <taxon>Pseudomonadota</taxon>
        <taxon>Gammaproteobacteria</taxon>
        <taxon>Oceanospirillales</taxon>
        <taxon>Halomonadaceae</taxon>
        <taxon>Halomonas</taxon>
    </lineage>
</organism>
<accession>A0A2N7TGU7</accession>
<name>A0A2N7TGU7_9GAMM</name>
<dbReference type="Proteomes" id="UP000235346">
    <property type="component" value="Unassembled WGS sequence"/>
</dbReference>
<dbReference type="AlphaFoldDB" id="A0A2N7TGU7"/>
<feature type="transmembrane region" description="Helical" evidence="1">
    <location>
        <begin position="41"/>
        <end position="69"/>
    </location>
</feature>
<comment type="caution">
    <text evidence="2">The sequence shown here is derived from an EMBL/GenBank/DDBJ whole genome shotgun (WGS) entry which is preliminary data.</text>
</comment>
<reference evidence="2 3" key="1">
    <citation type="submission" date="2018-01" db="EMBL/GenBank/DDBJ databases">
        <title>Halomonas endophytica sp. nov., isolated from storage liquid in the stems of Populus euphratica.</title>
        <authorList>
            <person name="Chen C."/>
        </authorList>
    </citation>
    <scope>NUCLEOTIDE SEQUENCE [LARGE SCALE GENOMIC DNA]</scope>
    <source>
        <strain evidence="2 3">DSM 26881</strain>
    </source>
</reference>
<dbReference type="RefSeq" id="WP_102629591.1">
    <property type="nucleotide sequence ID" value="NZ_PDOH01000020.1"/>
</dbReference>
<evidence type="ECO:0000256" key="1">
    <source>
        <dbReference type="SAM" id="Phobius"/>
    </source>
</evidence>
<dbReference type="OrthoDB" id="6183064at2"/>
<keyword evidence="1" id="KW-0472">Membrane</keyword>
<keyword evidence="1" id="KW-0812">Transmembrane</keyword>
<keyword evidence="1" id="KW-1133">Transmembrane helix</keyword>
<sequence length="134" mass="15827">MPDPHDPRHNAAWQAARQWRERARQTRPGGPLDGLKLLLTWLLFGAMMIVAMVLGLLFLLLGWAMLPILRYRMKKRMERMRAEQAEDIGTGFHYRETRYRESHGDDGNYREQRVLEGDYELKDEAAQDDKTRKE</sequence>
<evidence type="ECO:0000313" key="2">
    <source>
        <dbReference type="EMBL" id="PMR67389.1"/>
    </source>
</evidence>
<keyword evidence="3" id="KW-1185">Reference proteome</keyword>
<gene>
    <name evidence="2" type="ORF">C1H66_19755</name>
</gene>
<dbReference type="EMBL" id="PNRE01000091">
    <property type="protein sequence ID" value="PMR67389.1"/>
    <property type="molecule type" value="Genomic_DNA"/>
</dbReference>
<proteinExistence type="predicted"/>